<sequence length="235" mass="26105">MDKQNLLGLLISYGYAMSLLIISEFLHRVFKIKQSITRKIVHISAGMWVFGILILFNSWQIGIIPFASFIMVNYLLYKYPLIHSLDRKNSSPGTVYFAISITILFALFWRPNEPTDQVTIALAGVMSMTWGDALAALIGEKFGQHKYQVGTSVRSWEGSAVMFFVTTMVIFLILLLIPGSLFSPLATPIDGWRAMLAAVISATFATLLEGISPRGTDNLSVPLITAIVVWLIIGR</sequence>
<feature type="transmembrane region" description="Helical" evidence="1">
    <location>
        <begin position="6"/>
        <end position="27"/>
    </location>
</feature>
<feature type="transmembrane region" description="Helical" evidence="1">
    <location>
        <begin position="117"/>
        <end position="139"/>
    </location>
</feature>
<dbReference type="InterPro" id="IPR037997">
    <property type="entry name" value="Dgk1-like"/>
</dbReference>
<keyword evidence="1" id="KW-0472">Membrane</keyword>
<accession>A0A7H0F195</accession>
<dbReference type="PANTHER" id="PTHR31303:SF1">
    <property type="entry name" value="CTP-DEPENDENT DIACYLGLYCEROL KINASE 1"/>
    <property type="match status" value="1"/>
</dbReference>
<keyword evidence="1" id="KW-0812">Transmembrane</keyword>
<keyword evidence="2" id="KW-0548">Nucleotidyltransferase</keyword>
<evidence type="ECO:0000256" key="1">
    <source>
        <dbReference type="SAM" id="Phobius"/>
    </source>
</evidence>
<keyword evidence="3" id="KW-1185">Reference proteome</keyword>
<keyword evidence="1" id="KW-1133">Transmembrane helix</keyword>
<feature type="transmembrane region" description="Helical" evidence="1">
    <location>
        <begin position="160"/>
        <end position="179"/>
    </location>
</feature>
<evidence type="ECO:0000313" key="3">
    <source>
        <dbReference type="Proteomes" id="UP000516013"/>
    </source>
</evidence>
<dbReference type="GO" id="GO:0004143">
    <property type="term" value="F:ATP-dependent diacylglycerol kinase activity"/>
    <property type="evidence" value="ECO:0007669"/>
    <property type="project" value="InterPro"/>
</dbReference>
<dbReference type="AlphaFoldDB" id="A0A7H0F195"/>
<organism evidence="2 3">
    <name type="scientific">Cylindrospermopsis curvispora GIHE-G1</name>
    <dbReference type="NCBI Taxonomy" id="2666332"/>
    <lineage>
        <taxon>Bacteria</taxon>
        <taxon>Bacillati</taxon>
        <taxon>Cyanobacteriota</taxon>
        <taxon>Cyanophyceae</taxon>
        <taxon>Nostocales</taxon>
        <taxon>Aphanizomenonaceae</taxon>
        <taxon>Cylindrospermopsis</taxon>
    </lineage>
</organism>
<evidence type="ECO:0000313" key="2">
    <source>
        <dbReference type="EMBL" id="QNP29811.1"/>
    </source>
</evidence>
<gene>
    <name evidence="2" type="ORF">IAR63_01410</name>
</gene>
<dbReference type="EMBL" id="CP060822">
    <property type="protein sequence ID" value="QNP29811.1"/>
    <property type="molecule type" value="Genomic_DNA"/>
</dbReference>
<dbReference type="PANTHER" id="PTHR31303">
    <property type="entry name" value="CTP-DEPENDENT DIACYLGLYCEROL KINASE 1"/>
    <property type="match status" value="1"/>
</dbReference>
<protein>
    <submittedName>
        <fullName evidence="2">Phosphatidate cytidylyltransferase</fullName>
    </submittedName>
</protein>
<dbReference type="RefSeq" id="WP_187706320.1">
    <property type="nucleotide sequence ID" value="NZ_CP060822.1"/>
</dbReference>
<dbReference type="GO" id="GO:0016779">
    <property type="term" value="F:nucleotidyltransferase activity"/>
    <property type="evidence" value="ECO:0007669"/>
    <property type="project" value="UniProtKB-KW"/>
</dbReference>
<keyword evidence="2" id="KW-0808">Transferase</keyword>
<feature type="transmembrane region" description="Helical" evidence="1">
    <location>
        <begin position="215"/>
        <end position="233"/>
    </location>
</feature>
<proteinExistence type="predicted"/>
<dbReference type="KEGG" id="ccur:IAR63_01410"/>
<reference evidence="2 3" key="1">
    <citation type="submission" date="2020-08" db="EMBL/GenBank/DDBJ databases">
        <title>Complete genome sequence of Raphidiopsis curvispora isolated from drinking water reservoir in South Korea.</title>
        <authorList>
            <person name="Jeong J."/>
        </authorList>
    </citation>
    <scope>NUCLEOTIDE SEQUENCE [LARGE SCALE GENOMIC DNA]</scope>
    <source>
        <strain evidence="2 3">GIHE-G1</strain>
    </source>
</reference>
<dbReference type="Proteomes" id="UP000516013">
    <property type="component" value="Chromosome"/>
</dbReference>
<feature type="transmembrane region" description="Helical" evidence="1">
    <location>
        <begin position="93"/>
        <end position="111"/>
    </location>
</feature>
<feature type="transmembrane region" description="Helical" evidence="1">
    <location>
        <begin position="191"/>
        <end position="208"/>
    </location>
</feature>
<name>A0A7H0F195_9CYAN</name>